<proteinExistence type="predicted"/>
<organism evidence="1 2">
    <name type="scientific">Sorangium cellulosum</name>
    <name type="common">Polyangium cellulosum</name>
    <dbReference type="NCBI Taxonomy" id="56"/>
    <lineage>
        <taxon>Bacteria</taxon>
        <taxon>Pseudomonadati</taxon>
        <taxon>Myxococcota</taxon>
        <taxon>Polyangia</taxon>
        <taxon>Polyangiales</taxon>
        <taxon>Polyangiaceae</taxon>
        <taxon>Sorangium</taxon>
    </lineage>
</organism>
<evidence type="ECO:0000313" key="1">
    <source>
        <dbReference type="EMBL" id="KYF50904.1"/>
    </source>
</evidence>
<name>A0A150P5C9_SORCE</name>
<comment type="caution">
    <text evidence="1">The sequence shown here is derived from an EMBL/GenBank/DDBJ whole genome shotgun (WGS) entry which is preliminary data.</text>
</comment>
<dbReference type="Proteomes" id="UP000075604">
    <property type="component" value="Unassembled WGS sequence"/>
</dbReference>
<evidence type="ECO:0000313" key="2">
    <source>
        <dbReference type="Proteomes" id="UP000075604"/>
    </source>
</evidence>
<protein>
    <submittedName>
        <fullName evidence="1">Uncharacterized protein</fullName>
    </submittedName>
</protein>
<dbReference type="AlphaFoldDB" id="A0A150P5C9"/>
<sequence>MKSDFGNDDVLHVVVLSSKSPVAGTYFRDVVTRLAKRSRVIRFAASASSHLHSSRLVAGSSTAVRWP</sequence>
<reference evidence="1 2" key="1">
    <citation type="submission" date="2014-02" db="EMBL/GenBank/DDBJ databases">
        <title>The small core and large imbalanced accessory genome model reveals a collaborative survival strategy of Sorangium cellulosum strains in nature.</title>
        <authorList>
            <person name="Han K."/>
            <person name="Peng R."/>
            <person name="Blom J."/>
            <person name="Li Y.-Z."/>
        </authorList>
    </citation>
    <scope>NUCLEOTIDE SEQUENCE [LARGE SCALE GENOMIC DNA]</scope>
    <source>
        <strain evidence="1 2">So0157-18</strain>
    </source>
</reference>
<accession>A0A150P5C9</accession>
<dbReference type="EMBL" id="JELX01003938">
    <property type="protein sequence ID" value="KYF50904.1"/>
    <property type="molecule type" value="Genomic_DNA"/>
</dbReference>
<gene>
    <name evidence="1" type="ORF">BE04_07225</name>
</gene>